<dbReference type="AlphaFoldDB" id="A0A0E9TTC0"/>
<reference evidence="1" key="1">
    <citation type="submission" date="2014-11" db="EMBL/GenBank/DDBJ databases">
        <authorList>
            <person name="Amaro Gonzalez C."/>
        </authorList>
    </citation>
    <scope>NUCLEOTIDE SEQUENCE</scope>
</reference>
<organism evidence="1">
    <name type="scientific">Anguilla anguilla</name>
    <name type="common">European freshwater eel</name>
    <name type="synonym">Muraena anguilla</name>
    <dbReference type="NCBI Taxonomy" id="7936"/>
    <lineage>
        <taxon>Eukaryota</taxon>
        <taxon>Metazoa</taxon>
        <taxon>Chordata</taxon>
        <taxon>Craniata</taxon>
        <taxon>Vertebrata</taxon>
        <taxon>Euteleostomi</taxon>
        <taxon>Actinopterygii</taxon>
        <taxon>Neopterygii</taxon>
        <taxon>Teleostei</taxon>
        <taxon>Anguilliformes</taxon>
        <taxon>Anguillidae</taxon>
        <taxon>Anguilla</taxon>
    </lineage>
</organism>
<name>A0A0E9TTC0_ANGAN</name>
<evidence type="ECO:0000313" key="1">
    <source>
        <dbReference type="EMBL" id="JAH55983.1"/>
    </source>
</evidence>
<protein>
    <submittedName>
        <fullName evidence="1">Uncharacterized protein</fullName>
    </submittedName>
</protein>
<accession>A0A0E9TTC0</accession>
<proteinExistence type="predicted"/>
<dbReference type="EMBL" id="GBXM01052594">
    <property type="protein sequence ID" value="JAH55983.1"/>
    <property type="molecule type" value="Transcribed_RNA"/>
</dbReference>
<reference evidence="1" key="2">
    <citation type="journal article" date="2015" name="Fish Shellfish Immunol.">
        <title>Early steps in the European eel (Anguilla anguilla)-Vibrio vulnificus interaction in the gills: Role of the RtxA13 toxin.</title>
        <authorList>
            <person name="Callol A."/>
            <person name="Pajuelo D."/>
            <person name="Ebbesson L."/>
            <person name="Teles M."/>
            <person name="MacKenzie S."/>
            <person name="Amaro C."/>
        </authorList>
    </citation>
    <scope>NUCLEOTIDE SEQUENCE</scope>
</reference>
<sequence length="37" mass="3998">MSCVTELLTVLEPAPPKLKTRGITLWGWDGVTARGSL</sequence>